<dbReference type="PANTHER" id="PTHR45686:SF4">
    <property type="entry name" value="ADP-RIBOSYLATION FACTOR GTPASE ACTIVATING PROTEIN 3, ISOFORM H"/>
    <property type="match status" value="1"/>
</dbReference>
<dbReference type="EMBL" id="CAFZ01000277">
    <property type="protein sequence ID" value="CCA74069.1"/>
    <property type="molecule type" value="Genomic_DNA"/>
</dbReference>
<dbReference type="GO" id="GO:0048205">
    <property type="term" value="P:COPI coating of Golgi vesicle"/>
    <property type="evidence" value="ECO:0007669"/>
    <property type="project" value="TreeGrafter"/>
</dbReference>
<dbReference type="Pfam" id="PF01412">
    <property type="entry name" value="ArfGap"/>
    <property type="match status" value="1"/>
</dbReference>
<dbReference type="OrthoDB" id="983479at2759"/>
<feature type="region of interest" description="Disordered" evidence="6">
    <location>
        <begin position="268"/>
        <end position="361"/>
    </location>
</feature>
<feature type="compositionally biased region" description="Low complexity" evidence="6">
    <location>
        <begin position="325"/>
        <end position="344"/>
    </location>
</feature>
<reference evidence="8 9" key="1">
    <citation type="journal article" date="2011" name="PLoS Pathog.">
        <title>Endophytic Life Strategies Decoded by Genome and Transcriptome Analyses of the Mutualistic Root Symbiont Piriformospora indica.</title>
        <authorList>
            <person name="Zuccaro A."/>
            <person name="Lahrmann U."/>
            <person name="Guldener U."/>
            <person name="Langen G."/>
            <person name="Pfiffi S."/>
            <person name="Biedenkopf D."/>
            <person name="Wong P."/>
            <person name="Samans B."/>
            <person name="Grimm C."/>
            <person name="Basiewicz M."/>
            <person name="Murat C."/>
            <person name="Martin F."/>
            <person name="Kogel K.H."/>
        </authorList>
    </citation>
    <scope>NUCLEOTIDE SEQUENCE [LARGE SCALE GENOMIC DNA]</scope>
    <source>
        <strain evidence="8 9">DSM 11827</strain>
    </source>
</reference>
<feature type="domain" description="Arf-GAP" evidence="7">
    <location>
        <begin position="15"/>
        <end position="96"/>
    </location>
</feature>
<accession>G4TRX6</accession>
<feature type="region of interest" description="Disordered" evidence="6">
    <location>
        <begin position="167"/>
        <end position="241"/>
    </location>
</feature>
<evidence type="ECO:0000256" key="4">
    <source>
        <dbReference type="ARBA" id="ARBA00022833"/>
    </source>
</evidence>
<dbReference type="HOGENOM" id="CLU_023062_7_0_1"/>
<evidence type="ECO:0000256" key="6">
    <source>
        <dbReference type="SAM" id="MobiDB-lite"/>
    </source>
</evidence>
<feature type="region of interest" description="Disordered" evidence="6">
    <location>
        <begin position="443"/>
        <end position="464"/>
    </location>
</feature>
<dbReference type="Gene3D" id="1.10.220.150">
    <property type="entry name" value="Arf GTPase activating protein"/>
    <property type="match status" value="1"/>
</dbReference>
<comment type="caution">
    <text evidence="8">The sequence shown here is derived from an EMBL/GenBank/DDBJ whole genome shotgun (WGS) entry which is preliminary data.</text>
</comment>
<dbReference type="InParanoid" id="G4TRX6"/>
<feature type="compositionally biased region" description="Low complexity" evidence="6">
    <location>
        <begin position="376"/>
        <end position="387"/>
    </location>
</feature>
<feature type="compositionally biased region" description="Low complexity" evidence="6">
    <location>
        <begin position="268"/>
        <end position="281"/>
    </location>
</feature>
<dbReference type="AlphaFoldDB" id="G4TRX6"/>
<keyword evidence="1" id="KW-0343">GTPase activation</keyword>
<dbReference type="PANTHER" id="PTHR45686">
    <property type="entry name" value="ADP-RIBOSYLATION FACTOR GTPASE ACTIVATING PROTEIN 3, ISOFORM H-RELATED"/>
    <property type="match status" value="1"/>
</dbReference>
<feature type="compositionally biased region" description="Basic and acidic residues" evidence="6">
    <location>
        <begin position="390"/>
        <end position="404"/>
    </location>
</feature>
<feature type="region of interest" description="Disordered" evidence="6">
    <location>
        <begin position="375"/>
        <end position="405"/>
    </location>
</feature>
<dbReference type="OMA" id="PANQVCF"/>
<dbReference type="GO" id="GO:0008270">
    <property type="term" value="F:zinc ion binding"/>
    <property type="evidence" value="ECO:0007669"/>
    <property type="project" value="UniProtKB-KW"/>
</dbReference>
<evidence type="ECO:0000313" key="8">
    <source>
        <dbReference type="EMBL" id="CCA74069.1"/>
    </source>
</evidence>
<dbReference type="PROSITE" id="PS50115">
    <property type="entry name" value="ARFGAP"/>
    <property type="match status" value="1"/>
</dbReference>
<keyword evidence="4" id="KW-0862">Zinc</keyword>
<name>G4TRX6_SERID</name>
<dbReference type="FunCoup" id="G4TRX6">
    <property type="interactions" value="334"/>
</dbReference>
<keyword evidence="9" id="KW-1185">Reference proteome</keyword>
<keyword evidence="2" id="KW-0479">Metal-binding</keyword>
<dbReference type="PRINTS" id="PR00405">
    <property type="entry name" value="REVINTRACTNG"/>
</dbReference>
<proteinExistence type="predicted"/>
<dbReference type="Proteomes" id="UP000007148">
    <property type="component" value="Unassembled WGS sequence"/>
</dbReference>
<feature type="compositionally biased region" description="Basic and acidic residues" evidence="6">
    <location>
        <begin position="282"/>
        <end position="324"/>
    </location>
</feature>
<evidence type="ECO:0000256" key="3">
    <source>
        <dbReference type="ARBA" id="ARBA00022771"/>
    </source>
</evidence>
<dbReference type="SMART" id="SM00105">
    <property type="entry name" value="ArfGap"/>
    <property type="match status" value="1"/>
</dbReference>
<dbReference type="CDD" id="cd08831">
    <property type="entry name" value="ArfGap_ArfGap2_3_like"/>
    <property type="match status" value="1"/>
</dbReference>
<evidence type="ECO:0000256" key="5">
    <source>
        <dbReference type="PROSITE-ProRule" id="PRU00288"/>
    </source>
</evidence>
<dbReference type="SUPFAM" id="SSF57863">
    <property type="entry name" value="ArfGap/RecO-like zinc finger"/>
    <property type="match status" value="1"/>
</dbReference>
<dbReference type="GO" id="GO:0000139">
    <property type="term" value="C:Golgi membrane"/>
    <property type="evidence" value="ECO:0007669"/>
    <property type="project" value="GOC"/>
</dbReference>
<dbReference type="eggNOG" id="KOG0706">
    <property type="taxonomic scope" value="Eukaryota"/>
</dbReference>
<evidence type="ECO:0000256" key="1">
    <source>
        <dbReference type="ARBA" id="ARBA00022468"/>
    </source>
</evidence>
<dbReference type="InterPro" id="IPR037278">
    <property type="entry name" value="ARFGAP/RecO"/>
</dbReference>
<gene>
    <name evidence="8" type="ORF">PIIN_08023</name>
</gene>
<dbReference type="STRING" id="1109443.G4TRX6"/>
<protein>
    <submittedName>
        <fullName evidence="8">Related to zinc finger protein GLO3</fullName>
    </submittedName>
</protein>
<dbReference type="InterPro" id="IPR001164">
    <property type="entry name" value="ArfGAP_dom"/>
</dbReference>
<dbReference type="GO" id="GO:0005096">
    <property type="term" value="F:GTPase activator activity"/>
    <property type="evidence" value="ECO:0007669"/>
    <property type="project" value="UniProtKB-KW"/>
</dbReference>
<evidence type="ECO:0000313" key="9">
    <source>
        <dbReference type="Proteomes" id="UP000007148"/>
    </source>
</evidence>
<evidence type="ECO:0000259" key="7">
    <source>
        <dbReference type="PROSITE" id="PS50115"/>
    </source>
</evidence>
<sequence>MSGIPKIDVPEDERRAIFAYLRRQDPATKKCFDCPNKAPTWASIHFGIYVCIDCSGRHRSLGTHITFVQSTDIDQWTVENLRYMKLGGNTAAANVLGTGDGGVRKYVDHRGNLLPLPANYKEKLKALVDKDRALYPDRVYIEALDEVKPAASADAAEEDELDWLDSQIAGGSSKPKAAPAKAASTPAALPGIGRTTSASSTASRTTTSSALLNASASSPTTTPTASRTTSSSTLGSVKKSSTLGATKTSTLGATKTGSKLGAKKGLGATKAAGAGGASSFEEAAKRAQEEEEKRLKEEELRKAKEEEERLRAEEERKKAAEARKAAGIATPPSGSAASTTAASAKSRERQASIGGGQDMERLGMGVRKMGFGSVGAGAAAAASTAAAAKKKQEEETRAARDRFGNQKAISSDMYFERNDYDPDTVAAAQNRLQEFKGATSISSNQYFGRDENEEGQGTSYSGSGGGYIASDNLSGIENAARDAIQRVMNNQDVQQLGEALRTGGLKLSEYLAKMGSDR</sequence>
<dbReference type="InterPro" id="IPR038508">
    <property type="entry name" value="ArfGAP_dom_sf"/>
</dbReference>
<organism evidence="8 9">
    <name type="scientific">Serendipita indica (strain DSM 11827)</name>
    <name type="common">Root endophyte fungus</name>
    <name type="synonym">Piriformospora indica</name>
    <dbReference type="NCBI Taxonomy" id="1109443"/>
    <lineage>
        <taxon>Eukaryota</taxon>
        <taxon>Fungi</taxon>
        <taxon>Dikarya</taxon>
        <taxon>Basidiomycota</taxon>
        <taxon>Agaricomycotina</taxon>
        <taxon>Agaricomycetes</taxon>
        <taxon>Sebacinales</taxon>
        <taxon>Serendipitaceae</taxon>
        <taxon>Serendipita</taxon>
    </lineage>
</organism>
<keyword evidence="3 5" id="KW-0863">Zinc-finger</keyword>
<evidence type="ECO:0000256" key="2">
    <source>
        <dbReference type="ARBA" id="ARBA00022723"/>
    </source>
</evidence>